<sequence>MSESDAIESHGIALDKEKKWVKCKYCDKVVHGFSRLKHHLGGVGHDVLACVQALDDVKQGMKNALLEKKKQRLLKQVGELYHPDLPLKRKISLPLTTVDENFAVETASQETSNRIGSGSHVQSTQPTPLQQINNTEETAPQEGGVPFSVKKEDVNVIKEEMKDDLALVASKHIGKFFYEAGIDLNTINLPSFQRMIDAAIICGLGFKAPRYDELKGWILEEDFKEVCRHVDAVKSSWKKTGCSILLDCWKDQSGRSLISFVVDCPQGTVFLRSVDASDTVRDIDAIFFVVSKVIEEVGVQNVVQVITDDLTGYMQAVGNKVAEKYNTIFWTICADRCIDLILDKISMIEHVKEVLTKAKTITQFIYSHAFPLELMKAYIRREVVIRTSRLESVAAFITLENMMSEKDNLLHAFNSSVWNMSQWASKTKGRAICELVKNPSFWASVADVLKVTNPLVGVLHRINRSDAPPMGFLYDSMDRAKEEIKRNLGGEGARYEPFWIIIDHIWNNYLHSHLHSAGYYLNPILFYSDDFFVDKEVANGLLHFIVRMIGDHQTQQLVVLQLDAYRHAIGRFEEKMAIHQRSKVHPAEWWCLYGSDCPELQKLAVKTLSQTCSTTSVYKLRRVLSEQLHANARSCIEQQKFADMEFVRSNLCLRQTNSISLEELTSMDDWILED</sequence>
<accession>A0A5P1E6U7</accession>
<organism evidence="4 5">
    <name type="scientific">Asparagus officinalis</name>
    <name type="common">Garden asparagus</name>
    <dbReference type="NCBI Taxonomy" id="4686"/>
    <lineage>
        <taxon>Eukaryota</taxon>
        <taxon>Viridiplantae</taxon>
        <taxon>Streptophyta</taxon>
        <taxon>Embryophyta</taxon>
        <taxon>Tracheophyta</taxon>
        <taxon>Spermatophyta</taxon>
        <taxon>Magnoliopsida</taxon>
        <taxon>Liliopsida</taxon>
        <taxon>Asparagales</taxon>
        <taxon>Asparagaceae</taxon>
        <taxon>Asparagoideae</taxon>
        <taxon>Asparagus</taxon>
    </lineage>
</organism>
<dbReference type="OrthoDB" id="1741262at2759"/>
<evidence type="ECO:0000256" key="1">
    <source>
        <dbReference type="SAM" id="MobiDB-lite"/>
    </source>
</evidence>
<feature type="domain" description="HAT C-terminal dimerisation" evidence="3">
    <location>
        <begin position="579"/>
        <end position="651"/>
    </location>
</feature>
<evidence type="ECO:0000259" key="3">
    <source>
        <dbReference type="Pfam" id="PF05699"/>
    </source>
</evidence>
<evidence type="ECO:0000259" key="2">
    <source>
        <dbReference type="Pfam" id="PF04937"/>
    </source>
</evidence>
<dbReference type="InterPro" id="IPR008906">
    <property type="entry name" value="HATC_C_dom"/>
</dbReference>
<feature type="region of interest" description="Disordered" evidence="1">
    <location>
        <begin position="106"/>
        <end position="127"/>
    </location>
</feature>
<dbReference type="EMBL" id="CM007390">
    <property type="protein sequence ID" value="ONK56726.1"/>
    <property type="molecule type" value="Genomic_DNA"/>
</dbReference>
<dbReference type="Proteomes" id="UP000243459">
    <property type="component" value="Chromosome 10"/>
</dbReference>
<dbReference type="Gramene" id="ONK56726">
    <property type="protein sequence ID" value="ONK56726"/>
    <property type="gene ID" value="A4U43_C10F12120"/>
</dbReference>
<dbReference type="PANTHER" id="PTHR32166">
    <property type="entry name" value="OSJNBA0013A04.12 PROTEIN"/>
    <property type="match status" value="1"/>
</dbReference>
<dbReference type="GO" id="GO:0046983">
    <property type="term" value="F:protein dimerization activity"/>
    <property type="evidence" value="ECO:0007669"/>
    <property type="project" value="InterPro"/>
</dbReference>
<evidence type="ECO:0000313" key="5">
    <source>
        <dbReference type="Proteomes" id="UP000243459"/>
    </source>
</evidence>
<dbReference type="InterPro" id="IPR012337">
    <property type="entry name" value="RNaseH-like_sf"/>
</dbReference>
<proteinExistence type="predicted"/>
<keyword evidence="5" id="KW-1185">Reference proteome</keyword>
<dbReference type="AlphaFoldDB" id="A0A5P1E6U7"/>
<dbReference type="OMA" id="MGFIYET"/>
<evidence type="ECO:0000313" key="4">
    <source>
        <dbReference type="EMBL" id="ONK56726.1"/>
    </source>
</evidence>
<evidence type="ECO:0008006" key="6">
    <source>
        <dbReference type="Google" id="ProtNLM"/>
    </source>
</evidence>
<name>A0A5P1E6U7_ASPOF</name>
<protein>
    <recommendedName>
        <fullName evidence="6">DUF659 domain-containing protein</fullName>
    </recommendedName>
</protein>
<dbReference type="SUPFAM" id="SSF53098">
    <property type="entry name" value="Ribonuclease H-like"/>
    <property type="match status" value="1"/>
</dbReference>
<reference evidence="5" key="1">
    <citation type="journal article" date="2017" name="Nat. Commun.">
        <title>The asparagus genome sheds light on the origin and evolution of a young Y chromosome.</title>
        <authorList>
            <person name="Harkess A."/>
            <person name="Zhou J."/>
            <person name="Xu C."/>
            <person name="Bowers J.E."/>
            <person name="Van der Hulst R."/>
            <person name="Ayyampalayam S."/>
            <person name="Mercati F."/>
            <person name="Riccardi P."/>
            <person name="McKain M.R."/>
            <person name="Kakrana A."/>
            <person name="Tang H."/>
            <person name="Ray J."/>
            <person name="Groenendijk J."/>
            <person name="Arikit S."/>
            <person name="Mathioni S.M."/>
            <person name="Nakano M."/>
            <person name="Shan H."/>
            <person name="Telgmann-Rauber A."/>
            <person name="Kanno A."/>
            <person name="Yue Z."/>
            <person name="Chen H."/>
            <person name="Li W."/>
            <person name="Chen Y."/>
            <person name="Xu X."/>
            <person name="Zhang Y."/>
            <person name="Luo S."/>
            <person name="Chen H."/>
            <person name="Gao J."/>
            <person name="Mao Z."/>
            <person name="Pires J.C."/>
            <person name="Luo M."/>
            <person name="Kudrna D."/>
            <person name="Wing R.A."/>
            <person name="Meyers B.C."/>
            <person name="Yi K."/>
            <person name="Kong H."/>
            <person name="Lavrijsen P."/>
            <person name="Sunseri F."/>
            <person name="Falavigna A."/>
            <person name="Ye Y."/>
            <person name="Leebens-Mack J.H."/>
            <person name="Chen G."/>
        </authorList>
    </citation>
    <scope>NUCLEOTIDE SEQUENCE [LARGE SCALE GENOMIC DNA]</scope>
    <source>
        <strain evidence="5">cv. DH0086</strain>
    </source>
</reference>
<dbReference type="PANTHER" id="PTHR32166:SF63">
    <property type="entry name" value="HAT TRANSPOSON SUPERFAMILY PROTEIN"/>
    <property type="match status" value="1"/>
</dbReference>
<feature type="domain" description="DUF659" evidence="2">
    <location>
        <begin position="209"/>
        <end position="361"/>
    </location>
</feature>
<dbReference type="Pfam" id="PF05699">
    <property type="entry name" value="Dimer_Tnp_hAT"/>
    <property type="match status" value="1"/>
</dbReference>
<gene>
    <name evidence="4" type="ORF">A4U43_C10F12120</name>
</gene>
<dbReference type="Pfam" id="PF04937">
    <property type="entry name" value="DUF659"/>
    <property type="match status" value="1"/>
</dbReference>
<dbReference type="InterPro" id="IPR007021">
    <property type="entry name" value="DUF659"/>
</dbReference>